<dbReference type="Gene3D" id="3.90.180.10">
    <property type="entry name" value="Medium-chain alcohol dehydrogenases, catalytic domain"/>
    <property type="match status" value="1"/>
</dbReference>
<name>A0A2T8FDJ4_9ACTN</name>
<accession>A0A2T8FDJ4</accession>
<reference evidence="1 2" key="1">
    <citation type="submission" date="2018-04" db="EMBL/GenBank/DDBJ databases">
        <title>Genome of Nocardioides gansuensis WSJ-1.</title>
        <authorList>
            <person name="Wu S."/>
            <person name="Wang G."/>
        </authorList>
    </citation>
    <scope>NUCLEOTIDE SEQUENCE [LARGE SCALE GENOMIC DNA]</scope>
    <source>
        <strain evidence="1 2">WSJ-1</strain>
    </source>
</reference>
<sequence>MVEEHHFSVAEQRLRDAGGELEALDLQRPDPQPVEARDGVVFVVLEDLAAPEAEVLDEVIAAGQVNEAYERVLASDVRYRFVIDVSTLG</sequence>
<evidence type="ECO:0000313" key="1">
    <source>
        <dbReference type="EMBL" id="PVG83770.1"/>
    </source>
</evidence>
<dbReference type="AlphaFoldDB" id="A0A2T8FDJ4"/>
<evidence type="ECO:0000313" key="2">
    <source>
        <dbReference type="Proteomes" id="UP000246018"/>
    </source>
</evidence>
<protein>
    <submittedName>
        <fullName evidence="1">Uncharacterized protein</fullName>
    </submittedName>
</protein>
<dbReference type="Proteomes" id="UP000246018">
    <property type="component" value="Unassembled WGS sequence"/>
</dbReference>
<dbReference type="EMBL" id="QDGZ01000002">
    <property type="protein sequence ID" value="PVG83770.1"/>
    <property type="molecule type" value="Genomic_DNA"/>
</dbReference>
<comment type="caution">
    <text evidence="1">The sequence shown here is derived from an EMBL/GenBank/DDBJ whole genome shotgun (WGS) entry which is preliminary data.</text>
</comment>
<proteinExistence type="predicted"/>
<gene>
    <name evidence="1" type="ORF">DDE18_05510</name>
</gene>
<keyword evidence="2" id="KW-1185">Reference proteome</keyword>
<organism evidence="1 2">
    <name type="scientific">Nocardioides gansuensis</name>
    <dbReference type="NCBI Taxonomy" id="2138300"/>
    <lineage>
        <taxon>Bacteria</taxon>
        <taxon>Bacillati</taxon>
        <taxon>Actinomycetota</taxon>
        <taxon>Actinomycetes</taxon>
        <taxon>Propionibacteriales</taxon>
        <taxon>Nocardioidaceae</taxon>
        <taxon>Nocardioides</taxon>
    </lineage>
</organism>